<dbReference type="InterPro" id="IPR017441">
    <property type="entry name" value="Protein_kinase_ATP_BS"/>
</dbReference>
<evidence type="ECO:0000313" key="3">
    <source>
        <dbReference type="EMBL" id="GKT16712.1"/>
    </source>
</evidence>
<accession>A0ABQ5JTV4</accession>
<comment type="caution">
    <text evidence="3">The sequence shown here is derived from an EMBL/GenBank/DDBJ whole genome shotgun (WGS) entry which is preliminary data.</text>
</comment>
<feature type="region of interest" description="Disordered" evidence="2">
    <location>
        <begin position="390"/>
        <end position="460"/>
    </location>
</feature>
<evidence type="ECO:0000313" key="4">
    <source>
        <dbReference type="Proteomes" id="UP001057375"/>
    </source>
</evidence>
<keyword evidence="1" id="KW-0067">ATP-binding</keyword>
<dbReference type="EMBL" id="BQXS01011782">
    <property type="protein sequence ID" value="GKT16712.1"/>
    <property type="molecule type" value="Genomic_DNA"/>
</dbReference>
<feature type="compositionally biased region" description="Basic residues" evidence="2">
    <location>
        <begin position="434"/>
        <end position="445"/>
    </location>
</feature>
<dbReference type="PROSITE" id="PS00107">
    <property type="entry name" value="PROTEIN_KINASE_ATP"/>
    <property type="match status" value="1"/>
</dbReference>
<keyword evidence="4" id="KW-1185">Reference proteome</keyword>
<name>A0ABQ5JTV4_9EUKA</name>
<feature type="compositionally biased region" description="Low complexity" evidence="2">
    <location>
        <begin position="390"/>
        <end position="414"/>
    </location>
</feature>
<organism evidence="3 4">
    <name type="scientific">Aduncisulcus paluster</name>
    <dbReference type="NCBI Taxonomy" id="2918883"/>
    <lineage>
        <taxon>Eukaryota</taxon>
        <taxon>Metamonada</taxon>
        <taxon>Carpediemonas-like organisms</taxon>
        <taxon>Aduncisulcus</taxon>
    </lineage>
</organism>
<feature type="compositionally biased region" description="Basic and acidic residues" evidence="2">
    <location>
        <begin position="415"/>
        <end position="433"/>
    </location>
</feature>
<evidence type="ECO:0000256" key="1">
    <source>
        <dbReference type="PROSITE-ProRule" id="PRU10141"/>
    </source>
</evidence>
<proteinExistence type="predicted"/>
<reference evidence="3" key="1">
    <citation type="submission" date="2022-03" db="EMBL/GenBank/DDBJ databases">
        <title>Draft genome sequence of Aduncisulcus paluster, a free-living microaerophilic Fornicata.</title>
        <authorList>
            <person name="Yuyama I."/>
            <person name="Kume K."/>
            <person name="Tamura T."/>
            <person name="Inagaki Y."/>
            <person name="Hashimoto T."/>
        </authorList>
    </citation>
    <scope>NUCLEOTIDE SEQUENCE</scope>
    <source>
        <strain evidence="3">NY0171</strain>
    </source>
</reference>
<evidence type="ECO:0008006" key="5">
    <source>
        <dbReference type="Google" id="ProtNLM"/>
    </source>
</evidence>
<feature type="non-terminal residue" evidence="3">
    <location>
        <position position="574"/>
    </location>
</feature>
<feature type="compositionally biased region" description="Basic and acidic residues" evidence="2">
    <location>
        <begin position="446"/>
        <end position="459"/>
    </location>
</feature>
<dbReference type="InterPro" id="IPR011009">
    <property type="entry name" value="Kinase-like_dom_sf"/>
</dbReference>
<gene>
    <name evidence="3" type="ORF">ADUPG1_010972</name>
</gene>
<dbReference type="Proteomes" id="UP001057375">
    <property type="component" value="Unassembled WGS sequence"/>
</dbReference>
<protein>
    <recommendedName>
        <fullName evidence="5">Protein kinase domain-containing protein</fullName>
    </recommendedName>
</protein>
<feature type="binding site" evidence="1">
    <location>
        <position position="497"/>
    </location>
    <ligand>
        <name>ATP</name>
        <dbReference type="ChEBI" id="CHEBI:30616"/>
    </ligand>
</feature>
<evidence type="ECO:0000256" key="2">
    <source>
        <dbReference type="SAM" id="MobiDB-lite"/>
    </source>
</evidence>
<keyword evidence="1" id="KW-0547">Nucleotide-binding</keyword>
<sequence>MCFFNFPILSIEGLLVQSSIFSISRRTSKLNSISIQMSSSTDAVIQTVEPEFVHEGEYDCSPIPRDAPNIKSAELPTIKAIDGTKKEGDEKYDQSSEAQDMMKGEVNIGQFTHISIPFSSSSPMKGAYICLCGYYSTPSHLIFTLTSSKGDKTSKKYEFPGFEGGHWYFLPVDLPDVVLCEITGKGRKREYFEIESLVFISREETPEEITSREAREKLWSEAPVVKPEFVKEGGRDSIPMPRDDPKLVDPSFSMVKCKNDSVSMESEKCDQSSEAQGMLKGECDLSLSHLSIHFPSPSPMKGAYICVSKNYSSPSLLFTFTDCDGKKTSKKYEFTRSKHLYEWHFLPIDLHNVVLCEIEGKGTWIRKNSRNFRINSLVFLRGDDIPTSPSLLTPVPVPSSSSKTPTSTLSLPSKPVKEVVIKGNDKDPRPKDTKPKKHKDKKKHNPKDGKPKYNPKHDSLTLTSASTLTSQCIIGSGGFGEVLLVLIDGIPFPCVLKKMLRIADKTVVKGCRKEFKVQLKLFNNPKCFNRIPRPLYILDLLDCDMKGVYGFLMEFCVGGSVSAFAKRWCADGKY</sequence>
<dbReference type="SUPFAM" id="SSF56112">
    <property type="entry name" value="Protein kinase-like (PK-like)"/>
    <property type="match status" value="1"/>
</dbReference>